<sequence>MYSTQFLPFVVVHHIRCQKIFKYYPFRFNPTLKRFVSMNSPHGDRMFKLLLLTMLSYTVSVSCHLLVASMPVAKKFQGFAFCVMYVTILGSSWNYNLDNAHIQMINSCLDFETKISEGEAKLEKTLQVKAMLIFFHILKESHYLIPLACLGLTLMDPCTPPFILSMSKSCSVIRWNGLIILIPLLETYLCFCVFYIGTTPIVYNLFAGISSMLSYFQLLERKISKAISLAEIDSCVSTYRMVQLIEKIMNAFLMESVVPSLICGVPLLQIVVQYATITMHGEIAMPVFLILWAEMMMPPWARWQPRRRRGAGKNVERRVEVFTLGTLGPVCVETERDLPFYSRARPRWLPWVEWWDRRVEYPFPTIFPVIQLEATLNNIVIFTLASWVFNSSIKSLKKLDGTTLQFVRRSVIRKKLKACGTLKIKFGSNFIDSGTPLVIQNFCLNQTMSLILMKEGKRNFGM</sequence>
<keyword evidence="1" id="KW-0812">Transmembrane</keyword>
<reference evidence="2 3" key="1">
    <citation type="submission" date="2015-12" db="EMBL/GenBank/DDBJ databases">
        <title>The genome of Folsomia candida.</title>
        <authorList>
            <person name="Faddeeva A."/>
            <person name="Derks M.F."/>
            <person name="Anvar Y."/>
            <person name="Smit S."/>
            <person name="Van Straalen N."/>
            <person name="Roelofs D."/>
        </authorList>
    </citation>
    <scope>NUCLEOTIDE SEQUENCE [LARGE SCALE GENOMIC DNA]</scope>
    <source>
        <strain evidence="2 3">VU population</strain>
        <tissue evidence="2">Whole body</tissue>
    </source>
</reference>
<comment type="caution">
    <text evidence="2">The sequence shown here is derived from an EMBL/GenBank/DDBJ whole genome shotgun (WGS) entry which is preliminary data.</text>
</comment>
<keyword evidence="1" id="KW-1133">Transmembrane helix</keyword>
<evidence type="ECO:0000313" key="2">
    <source>
        <dbReference type="EMBL" id="OXA47836.1"/>
    </source>
</evidence>
<evidence type="ECO:0000256" key="1">
    <source>
        <dbReference type="SAM" id="Phobius"/>
    </source>
</evidence>
<protein>
    <submittedName>
        <fullName evidence="2">Uncharacterized protein</fullName>
    </submittedName>
</protein>
<accession>A0A226DUE7</accession>
<feature type="transmembrane region" description="Helical" evidence="1">
    <location>
        <begin position="202"/>
        <end position="219"/>
    </location>
</feature>
<organism evidence="2 3">
    <name type="scientific">Folsomia candida</name>
    <name type="common">Springtail</name>
    <dbReference type="NCBI Taxonomy" id="158441"/>
    <lineage>
        <taxon>Eukaryota</taxon>
        <taxon>Metazoa</taxon>
        <taxon>Ecdysozoa</taxon>
        <taxon>Arthropoda</taxon>
        <taxon>Hexapoda</taxon>
        <taxon>Collembola</taxon>
        <taxon>Entomobryomorpha</taxon>
        <taxon>Isotomoidea</taxon>
        <taxon>Isotomidae</taxon>
        <taxon>Proisotominae</taxon>
        <taxon>Folsomia</taxon>
    </lineage>
</organism>
<feature type="transmembrane region" description="Helical" evidence="1">
    <location>
        <begin position="76"/>
        <end position="95"/>
    </location>
</feature>
<name>A0A226DUE7_FOLCA</name>
<feature type="transmembrane region" description="Helical" evidence="1">
    <location>
        <begin position="49"/>
        <end position="70"/>
    </location>
</feature>
<proteinExistence type="predicted"/>
<feature type="transmembrane region" description="Helical" evidence="1">
    <location>
        <begin position="283"/>
        <end position="301"/>
    </location>
</feature>
<evidence type="ECO:0000313" key="3">
    <source>
        <dbReference type="Proteomes" id="UP000198287"/>
    </source>
</evidence>
<dbReference type="EMBL" id="LNIX01000012">
    <property type="protein sequence ID" value="OXA47836.1"/>
    <property type="molecule type" value="Genomic_DNA"/>
</dbReference>
<dbReference type="AlphaFoldDB" id="A0A226DUE7"/>
<dbReference type="Proteomes" id="UP000198287">
    <property type="component" value="Unassembled WGS sequence"/>
</dbReference>
<keyword evidence="3" id="KW-1185">Reference proteome</keyword>
<keyword evidence="1" id="KW-0472">Membrane</keyword>
<feature type="transmembrane region" description="Helical" evidence="1">
    <location>
        <begin position="257"/>
        <end position="277"/>
    </location>
</feature>
<feature type="transmembrane region" description="Helical" evidence="1">
    <location>
        <begin position="175"/>
        <end position="196"/>
    </location>
</feature>
<gene>
    <name evidence="2" type="ORF">Fcan01_17249</name>
</gene>